<accession>A0A7N0TIG0</accession>
<dbReference type="EnsemblPlants" id="Kaladp0037s0435.1.v1.1">
    <property type="protein sequence ID" value="Kaladp0037s0435.1.v1.1.CDS.1"/>
    <property type="gene ID" value="Kaladp0037s0435.v1.1"/>
</dbReference>
<dbReference type="Proteomes" id="UP000594263">
    <property type="component" value="Unplaced"/>
</dbReference>
<proteinExistence type="predicted"/>
<dbReference type="AlphaFoldDB" id="A0A7N0TIG0"/>
<organism evidence="2 3">
    <name type="scientific">Kalanchoe fedtschenkoi</name>
    <name type="common">Lavender scallops</name>
    <name type="synonym">South American air plant</name>
    <dbReference type="NCBI Taxonomy" id="63787"/>
    <lineage>
        <taxon>Eukaryota</taxon>
        <taxon>Viridiplantae</taxon>
        <taxon>Streptophyta</taxon>
        <taxon>Embryophyta</taxon>
        <taxon>Tracheophyta</taxon>
        <taxon>Spermatophyta</taxon>
        <taxon>Magnoliopsida</taxon>
        <taxon>eudicotyledons</taxon>
        <taxon>Gunneridae</taxon>
        <taxon>Pentapetalae</taxon>
        <taxon>Saxifragales</taxon>
        <taxon>Crassulaceae</taxon>
        <taxon>Kalanchoe</taxon>
    </lineage>
</organism>
<evidence type="ECO:0000313" key="2">
    <source>
        <dbReference type="EnsemblPlants" id="Kaladp0037s0435.1.v1.1.CDS.1"/>
    </source>
</evidence>
<reference evidence="2" key="1">
    <citation type="submission" date="2021-01" db="UniProtKB">
        <authorList>
            <consortium name="EnsemblPlants"/>
        </authorList>
    </citation>
    <scope>IDENTIFICATION</scope>
</reference>
<evidence type="ECO:0000256" key="1">
    <source>
        <dbReference type="SAM" id="MobiDB-lite"/>
    </source>
</evidence>
<keyword evidence="3" id="KW-1185">Reference proteome</keyword>
<protein>
    <submittedName>
        <fullName evidence="2">Uncharacterized protein</fullName>
    </submittedName>
</protein>
<name>A0A7N0TIG0_KALFE</name>
<sequence>MTLEAHEAQGPRGAGSDGCSRLGGSGGWILGFAADCSESREADLALNLLGILQVTGDAVDQGDRKANHLGPARKTPGVGGSTETVANRPRRRISMARFGVEHSLGQQGLIRRARRSRTQLDSEIQHRPRHLKGTRIMRKIGQPATEEKRLHREGGALHRKDCLTSSPVNSDFGLQGGPCDED</sequence>
<feature type="region of interest" description="Disordered" evidence="1">
    <location>
        <begin position="142"/>
        <end position="182"/>
    </location>
</feature>
<evidence type="ECO:0000313" key="3">
    <source>
        <dbReference type="Proteomes" id="UP000594263"/>
    </source>
</evidence>
<feature type="compositionally biased region" description="Basic and acidic residues" evidence="1">
    <location>
        <begin position="145"/>
        <end position="162"/>
    </location>
</feature>
<dbReference type="Gramene" id="Kaladp0037s0435.1.v1.1">
    <property type="protein sequence ID" value="Kaladp0037s0435.1.v1.1.CDS.1"/>
    <property type="gene ID" value="Kaladp0037s0435.v1.1"/>
</dbReference>
<feature type="region of interest" description="Disordered" evidence="1">
    <location>
        <begin position="63"/>
        <end position="84"/>
    </location>
</feature>